<dbReference type="EMBL" id="BQKI01000098">
    <property type="protein sequence ID" value="GJN39743.1"/>
    <property type="molecule type" value="Genomic_DNA"/>
</dbReference>
<dbReference type="AlphaFoldDB" id="A0AAV5FY60"/>
<keyword evidence="1" id="KW-0812">Transmembrane</keyword>
<reference evidence="2" key="2">
    <citation type="submission" date="2021-12" db="EMBL/GenBank/DDBJ databases">
        <title>Resequencing data analysis of finger millet.</title>
        <authorList>
            <person name="Hatakeyama M."/>
            <person name="Aluri S."/>
            <person name="Balachadran M.T."/>
            <person name="Sivarajan S.R."/>
            <person name="Poveda L."/>
            <person name="Shimizu-Inatsugi R."/>
            <person name="Schlapbach R."/>
            <person name="Sreeman S.M."/>
            <person name="Shimizu K.K."/>
        </authorList>
    </citation>
    <scope>NUCLEOTIDE SEQUENCE</scope>
</reference>
<reference evidence="2" key="1">
    <citation type="journal article" date="2018" name="DNA Res.">
        <title>Multiple hybrid de novo genome assembly of finger millet, an orphan allotetraploid crop.</title>
        <authorList>
            <person name="Hatakeyama M."/>
            <person name="Aluri S."/>
            <person name="Balachadran M.T."/>
            <person name="Sivarajan S.R."/>
            <person name="Patrignani A."/>
            <person name="Gruter S."/>
            <person name="Poveda L."/>
            <person name="Shimizu-Inatsugi R."/>
            <person name="Baeten J."/>
            <person name="Francoijs K.J."/>
            <person name="Nataraja K.N."/>
            <person name="Reddy Y.A.N."/>
            <person name="Phadnis S."/>
            <person name="Ravikumar R.L."/>
            <person name="Schlapbach R."/>
            <person name="Sreeman S.M."/>
            <person name="Shimizu K.K."/>
        </authorList>
    </citation>
    <scope>NUCLEOTIDE SEQUENCE</scope>
</reference>
<dbReference type="Proteomes" id="UP001054889">
    <property type="component" value="Unassembled WGS sequence"/>
</dbReference>
<evidence type="ECO:0000256" key="1">
    <source>
        <dbReference type="SAM" id="Phobius"/>
    </source>
</evidence>
<evidence type="ECO:0000313" key="3">
    <source>
        <dbReference type="Proteomes" id="UP001054889"/>
    </source>
</evidence>
<accession>A0AAV5FY60</accession>
<name>A0AAV5FY60_ELECO</name>
<keyword evidence="3" id="KW-1185">Reference proteome</keyword>
<organism evidence="2 3">
    <name type="scientific">Eleusine coracana subsp. coracana</name>
    <dbReference type="NCBI Taxonomy" id="191504"/>
    <lineage>
        <taxon>Eukaryota</taxon>
        <taxon>Viridiplantae</taxon>
        <taxon>Streptophyta</taxon>
        <taxon>Embryophyta</taxon>
        <taxon>Tracheophyta</taxon>
        <taxon>Spermatophyta</taxon>
        <taxon>Magnoliopsida</taxon>
        <taxon>Liliopsida</taxon>
        <taxon>Poales</taxon>
        <taxon>Poaceae</taxon>
        <taxon>PACMAD clade</taxon>
        <taxon>Chloridoideae</taxon>
        <taxon>Cynodonteae</taxon>
        <taxon>Eleusininae</taxon>
        <taxon>Eleusine</taxon>
    </lineage>
</organism>
<keyword evidence="1" id="KW-1133">Transmembrane helix</keyword>
<comment type="caution">
    <text evidence="2">The sequence shown here is derived from an EMBL/GenBank/DDBJ whole genome shotgun (WGS) entry which is preliminary data.</text>
</comment>
<feature type="transmembrane region" description="Helical" evidence="1">
    <location>
        <begin position="20"/>
        <end position="38"/>
    </location>
</feature>
<keyword evidence="1" id="KW-0472">Membrane</keyword>
<sequence length="78" mass="8475">MERNGGKPSPPPAWRDGAVTYLHLLFYIAISGGQIFFNKASPKTRLPRSLPSLLTAGPCLSNPRRRPLVLLVSSGFSP</sequence>
<evidence type="ECO:0000313" key="2">
    <source>
        <dbReference type="EMBL" id="GJN39743.1"/>
    </source>
</evidence>
<gene>
    <name evidence="2" type="primary">gb28880</name>
    <name evidence="2" type="ORF">PR202_gb28880</name>
</gene>
<protein>
    <submittedName>
        <fullName evidence="2">Uncharacterized protein</fullName>
    </submittedName>
</protein>
<proteinExistence type="predicted"/>